<dbReference type="OrthoDB" id="886186at2"/>
<name>A0A2T1N888_9FLAO</name>
<gene>
    <name evidence="2" type="ORF">C7H52_07200</name>
</gene>
<comment type="caution">
    <text evidence="2">The sequence shown here is derived from an EMBL/GenBank/DDBJ whole genome shotgun (WGS) entry which is preliminary data.</text>
</comment>
<feature type="transmembrane region" description="Helical" evidence="1">
    <location>
        <begin position="106"/>
        <end position="130"/>
    </location>
</feature>
<feature type="transmembrane region" description="Helical" evidence="1">
    <location>
        <begin position="136"/>
        <end position="159"/>
    </location>
</feature>
<evidence type="ECO:0000313" key="2">
    <source>
        <dbReference type="EMBL" id="PSG88084.1"/>
    </source>
</evidence>
<protein>
    <submittedName>
        <fullName evidence="2">Uncharacterized protein</fullName>
    </submittedName>
</protein>
<dbReference type="RefSeq" id="WP_106463222.1">
    <property type="nucleotide sequence ID" value="NZ_PXOQ01000009.1"/>
</dbReference>
<organism evidence="2 3">
    <name type="scientific">Aurantibacter aestuarii</name>
    <dbReference type="NCBI Taxonomy" id="1266046"/>
    <lineage>
        <taxon>Bacteria</taxon>
        <taxon>Pseudomonadati</taxon>
        <taxon>Bacteroidota</taxon>
        <taxon>Flavobacteriia</taxon>
        <taxon>Flavobacteriales</taxon>
        <taxon>Flavobacteriaceae</taxon>
        <taxon>Aurantibacter</taxon>
    </lineage>
</organism>
<keyword evidence="1" id="KW-0812">Transmembrane</keyword>
<evidence type="ECO:0000256" key="1">
    <source>
        <dbReference type="SAM" id="Phobius"/>
    </source>
</evidence>
<sequence>MEDFLKKLKLLKEISISLNTQRSEFVPALKKHVDSAKINNPFSRLEDIFTSSKNSYKGIVTSRDFEIKKRLRFGDSKFSGAKITGTFQDFGDTLIIKAKVNAWNNFMFVFYGFVIIFYFVFGILMVPEIINSGEDFFSVIIIPFLFIHAFFMLGMPYFFMRRSVLRTLREFEKEIHFIQSKEVNNKL</sequence>
<keyword evidence="1" id="KW-1133">Transmembrane helix</keyword>
<dbReference type="AlphaFoldDB" id="A0A2T1N888"/>
<dbReference type="EMBL" id="PXOQ01000009">
    <property type="protein sequence ID" value="PSG88084.1"/>
    <property type="molecule type" value="Genomic_DNA"/>
</dbReference>
<evidence type="ECO:0000313" key="3">
    <source>
        <dbReference type="Proteomes" id="UP000238426"/>
    </source>
</evidence>
<dbReference type="Proteomes" id="UP000238426">
    <property type="component" value="Unassembled WGS sequence"/>
</dbReference>
<accession>A0A2T1N888</accession>
<keyword evidence="1" id="KW-0472">Membrane</keyword>
<proteinExistence type="predicted"/>
<reference evidence="2 3" key="1">
    <citation type="submission" date="2018-03" db="EMBL/GenBank/DDBJ databases">
        <title>Mesoflavibacter sp. HG37 and Mesoflavibacter sp. HG96 sp.nov., two marine bacteria isolated from seawater of Western Pacific Ocean.</title>
        <authorList>
            <person name="Cheng H."/>
            <person name="Wu Y.-H."/>
            <person name="Guo L.-L."/>
            <person name="Xu X.-W."/>
        </authorList>
    </citation>
    <scope>NUCLEOTIDE SEQUENCE [LARGE SCALE GENOMIC DNA]</scope>
    <source>
        <strain evidence="2 3">KCTC 32269</strain>
    </source>
</reference>
<keyword evidence="3" id="KW-1185">Reference proteome</keyword>